<dbReference type="Proteomes" id="UP000064893">
    <property type="component" value="Chromosome"/>
</dbReference>
<dbReference type="AlphaFoldDB" id="A0A0S2I0X2"/>
<sequence>MNTSKLNLLQKYKKLASTLLFFVILGLVFSSCSEDKFDVDVSSIQPEQKVVRFDSMLFEAHPDTVALNAGELFERYPEFASLYFYQIIKTGGPTQREFYDIFTLFLSDYDIRMAYEKSRNLYEDFTPYRKKIYNAFQHYKYYFPEKEVPDVYLMMTGFNQSVVTAEDILGIGVDKFLGEDARYYDQLKISKYLRKRMTPEVMPYEAVKGWIVTEFPFNDSVNNLVSNMIYHGKILYLMDACFPEAPDSLKIAYTDKDMVWCRKSEEDVWLYMMEKKILFDNNRMLIKKFIEDAPFTGPFTKESPGRVGQWVGWQIVRSYMNKNEQVTIPQLMKNNDYQKILLESGYNP</sequence>
<keyword evidence="1" id="KW-0449">Lipoprotein</keyword>
<accession>A0A0S2I0X2</accession>
<dbReference type="EMBL" id="CP013118">
    <property type="protein sequence ID" value="ALO15952.1"/>
    <property type="molecule type" value="Genomic_DNA"/>
</dbReference>
<dbReference type="InterPro" id="IPR019853">
    <property type="entry name" value="GldB-like"/>
</dbReference>
<dbReference type="RefSeq" id="WP_057953368.1">
    <property type="nucleotide sequence ID" value="NZ_CP013118.1"/>
</dbReference>
<dbReference type="STRING" id="1307839.L21SP5_02320"/>
<protein>
    <submittedName>
        <fullName evidence="1">Gliding motility-associated lipoprotein GldB</fullName>
    </submittedName>
</protein>
<organism evidence="1 2">
    <name type="scientific">Salinivirga cyanobacteriivorans</name>
    <dbReference type="NCBI Taxonomy" id="1307839"/>
    <lineage>
        <taxon>Bacteria</taxon>
        <taxon>Pseudomonadati</taxon>
        <taxon>Bacteroidota</taxon>
        <taxon>Bacteroidia</taxon>
        <taxon>Bacteroidales</taxon>
        <taxon>Salinivirgaceae</taxon>
        <taxon>Salinivirga</taxon>
    </lineage>
</organism>
<proteinExistence type="predicted"/>
<reference evidence="1 2" key="1">
    <citation type="submission" date="2015-11" db="EMBL/GenBank/DDBJ databases">
        <title>Description and complete genome sequence of a novel strain predominating in hypersaline microbial mats and representing a new family of the Bacteriodetes phylum.</title>
        <authorList>
            <person name="Spring S."/>
            <person name="Bunk B."/>
            <person name="Sproer C."/>
            <person name="Klenk H.-P."/>
        </authorList>
    </citation>
    <scope>NUCLEOTIDE SEQUENCE [LARGE SCALE GENOMIC DNA]</scope>
    <source>
        <strain evidence="1 2">L21-Spi-D4</strain>
    </source>
</reference>
<evidence type="ECO:0000313" key="2">
    <source>
        <dbReference type="Proteomes" id="UP000064893"/>
    </source>
</evidence>
<keyword evidence="2" id="KW-1185">Reference proteome</keyword>
<dbReference type="Pfam" id="PF25594">
    <property type="entry name" value="GldB_lipo"/>
    <property type="match status" value="1"/>
</dbReference>
<evidence type="ECO:0000313" key="1">
    <source>
        <dbReference type="EMBL" id="ALO15952.1"/>
    </source>
</evidence>
<name>A0A0S2I0X2_9BACT</name>
<gene>
    <name evidence="1" type="ORF">L21SP5_02320</name>
</gene>
<dbReference type="PROSITE" id="PS51257">
    <property type="entry name" value="PROKAR_LIPOPROTEIN"/>
    <property type="match status" value="1"/>
</dbReference>
<dbReference type="OrthoDB" id="976022at2"/>
<dbReference type="KEGG" id="blq:L21SP5_02320"/>